<sequence length="160" mass="17159">MLTVRVDESKCTGCGLCKAVCSVSHGLHSDKKRISDLPKALLFIEPEAEGSSISICRHCENPVCVNACVAQALKVDIGKGAVIVNKDKCVGCWSCIMECPFGALRIHDTAFKCDGCGDWDKPMCASFCPTGALTAQRSPIGMTSSRRREKTIISGYKGVK</sequence>
<organism evidence="6 7">
    <name type="scientific">Lutispora saccharofermentans</name>
    <dbReference type="NCBI Taxonomy" id="3024236"/>
    <lineage>
        <taxon>Bacteria</taxon>
        <taxon>Bacillati</taxon>
        <taxon>Bacillota</taxon>
        <taxon>Clostridia</taxon>
        <taxon>Lutisporales</taxon>
        <taxon>Lutisporaceae</taxon>
        <taxon>Lutispora</taxon>
    </lineage>
</organism>
<evidence type="ECO:0000256" key="3">
    <source>
        <dbReference type="ARBA" id="ARBA00023004"/>
    </source>
</evidence>
<dbReference type="SUPFAM" id="SSF54862">
    <property type="entry name" value="4Fe-4S ferredoxins"/>
    <property type="match status" value="1"/>
</dbReference>
<dbReference type="InterPro" id="IPR017900">
    <property type="entry name" value="4Fe4S_Fe_S_CS"/>
</dbReference>
<evidence type="ECO:0000256" key="1">
    <source>
        <dbReference type="ARBA" id="ARBA00022485"/>
    </source>
</evidence>
<proteinExistence type="predicted"/>
<dbReference type="Gene3D" id="3.30.70.20">
    <property type="match status" value="2"/>
</dbReference>
<evidence type="ECO:0000313" key="6">
    <source>
        <dbReference type="EMBL" id="MCQ1529387.1"/>
    </source>
</evidence>
<evidence type="ECO:0000256" key="4">
    <source>
        <dbReference type="ARBA" id="ARBA00023014"/>
    </source>
</evidence>
<keyword evidence="7" id="KW-1185">Reference proteome</keyword>
<dbReference type="Proteomes" id="UP001651880">
    <property type="component" value="Unassembled WGS sequence"/>
</dbReference>
<keyword evidence="2" id="KW-0479">Metal-binding</keyword>
<dbReference type="PROSITE" id="PS51379">
    <property type="entry name" value="4FE4S_FER_2"/>
    <property type="match status" value="2"/>
</dbReference>
<evidence type="ECO:0000259" key="5">
    <source>
        <dbReference type="PROSITE" id="PS51379"/>
    </source>
</evidence>
<feature type="domain" description="4Fe-4S ferredoxin-type" evidence="5">
    <location>
        <begin position="80"/>
        <end position="109"/>
    </location>
</feature>
<evidence type="ECO:0000313" key="7">
    <source>
        <dbReference type="Proteomes" id="UP001651880"/>
    </source>
</evidence>
<dbReference type="PROSITE" id="PS00198">
    <property type="entry name" value="4FE4S_FER_1"/>
    <property type="match status" value="1"/>
</dbReference>
<reference evidence="6 7" key="1">
    <citation type="submission" date="2021-10" db="EMBL/GenBank/DDBJ databases">
        <title>Lutispora strain m25 sp. nov., a thermophilic, non-spore-forming bacterium isolated from a lab-scale methanogenic bioreactor digesting anaerobic sludge.</title>
        <authorList>
            <person name="El Houari A."/>
            <person name="Mcdonald J."/>
        </authorList>
    </citation>
    <scope>NUCLEOTIDE SEQUENCE [LARGE SCALE GENOMIC DNA]</scope>
    <source>
        <strain evidence="7">m25</strain>
    </source>
</reference>
<dbReference type="Pfam" id="PF13247">
    <property type="entry name" value="Fer4_11"/>
    <property type="match status" value="1"/>
</dbReference>
<dbReference type="InterPro" id="IPR050954">
    <property type="entry name" value="ET_IronSulfur_Cluster-Binding"/>
</dbReference>
<feature type="domain" description="4Fe-4S ferredoxin-type" evidence="5">
    <location>
        <begin position="2"/>
        <end position="32"/>
    </location>
</feature>
<dbReference type="PANTHER" id="PTHR43177">
    <property type="entry name" value="PROTEIN NRFC"/>
    <property type="match status" value="1"/>
</dbReference>
<keyword evidence="1" id="KW-0004">4Fe-4S</keyword>
<dbReference type="InterPro" id="IPR017896">
    <property type="entry name" value="4Fe4S_Fe-S-bd"/>
</dbReference>
<keyword evidence="4" id="KW-0411">Iron-sulfur</keyword>
<dbReference type="Pfam" id="PF12837">
    <property type="entry name" value="Fer4_6"/>
    <property type="match status" value="1"/>
</dbReference>
<protein>
    <submittedName>
        <fullName evidence="6">4Fe-4S binding protein</fullName>
    </submittedName>
</protein>
<dbReference type="EMBL" id="JAJEKE010000005">
    <property type="protein sequence ID" value="MCQ1529387.1"/>
    <property type="molecule type" value="Genomic_DNA"/>
</dbReference>
<comment type="caution">
    <text evidence="6">The sequence shown here is derived from an EMBL/GenBank/DDBJ whole genome shotgun (WGS) entry which is preliminary data.</text>
</comment>
<dbReference type="RefSeq" id="WP_255226907.1">
    <property type="nucleotide sequence ID" value="NZ_JAJEKE010000005.1"/>
</dbReference>
<keyword evidence="3" id="KW-0408">Iron</keyword>
<gene>
    <name evidence="6" type="ORF">LJD61_07450</name>
</gene>
<accession>A0ABT1NDR8</accession>
<evidence type="ECO:0000256" key="2">
    <source>
        <dbReference type="ARBA" id="ARBA00022723"/>
    </source>
</evidence>
<name>A0ABT1NDR8_9FIRM</name>
<dbReference type="PANTHER" id="PTHR43177:SF3">
    <property type="entry name" value="PROTEIN NRFC HOMOLOG"/>
    <property type="match status" value="1"/>
</dbReference>